<keyword evidence="5 8" id="KW-1133">Transmembrane helix</keyword>
<keyword evidence="7" id="KW-0460">Magnesium</keyword>
<evidence type="ECO:0000256" key="1">
    <source>
        <dbReference type="ARBA" id="ARBA00004651"/>
    </source>
</evidence>
<dbReference type="GO" id="GO:0016780">
    <property type="term" value="F:phosphotransferase activity, for other substituted phosphate groups"/>
    <property type="evidence" value="ECO:0007669"/>
    <property type="project" value="InterPro"/>
</dbReference>
<accession>A0A1T4JHM3</accession>
<dbReference type="InterPro" id="IPR000715">
    <property type="entry name" value="Glycosyl_transferase_4"/>
</dbReference>
<dbReference type="GO" id="GO:0005886">
    <property type="term" value="C:plasma membrane"/>
    <property type="evidence" value="ECO:0007669"/>
    <property type="project" value="UniProtKB-SubCell"/>
</dbReference>
<evidence type="ECO:0000256" key="4">
    <source>
        <dbReference type="ARBA" id="ARBA00022692"/>
    </source>
</evidence>
<sequence length="354" mass="39511">MLFTIVSFLVSVCLIPVIIKFCKFYSLYDTVNSRKIHSGEIPRLGGVGIVLSFIICATVCFYSDKSLSFFNAAPLLAAGSLIFLFGILDDIVEMRAVFKLLVQMIATAIVVLNGYCFRQIFGLMLPEPVGILLTFFWLLGMINAYNLIDGLDGLCGTLALTALVSLGIMLYGSFNEGTAICFILSASILGFLVFNWPAPNAKIFMGDGGSQFLGFMIATIPLYSSNDNFEYNKFLIMLVIVSFPMLDTIAAIWRRIRDHRPVMSPDRLHLHHKLLNLGFSKRNALIMVLLIQILICTTVVLSSYMEKEKGIILLAVAYLFMISFYCVIHYTNRAVLQKIRLENEARNSGITPKL</sequence>
<feature type="transmembrane region" description="Helical" evidence="8">
    <location>
        <begin position="44"/>
        <end position="62"/>
    </location>
</feature>
<dbReference type="PANTHER" id="PTHR22926">
    <property type="entry name" value="PHOSPHO-N-ACETYLMURAMOYL-PENTAPEPTIDE-TRANSFERASE"/>
    <property type="match status" value="1"/>
</dbReference>
<feature type="transmembrane region" description="Helical" evidence="8">
    <location>
        <begin position="129"/>
        <end position="148"/>
    </location>
</feature>
<feature type="transmembrane region" description="Helical" evidence="8">
    <location>
        <begin position="154"/>
        <end position="172"/>
    </location>
</feature>
<comment type="cofactor">
    <cofactor evidence="7">
        <name>Mg(2+)</name>
        <dbReference type="ChEBI" id="CHEBI:18420"/>
    </cofactor>
</comment>
<dbReference type="PANTHER" id="PTHR22926:SF3">
    <property type="entry name" value="UNDECAPRENYL-PHOSPHATE ALPHA-N-ACETYLGLUCOSAMINYL 1-PHOSPHATE TRANSFERASE"/>
    <property type="match status" value="1"/>
</dbReference>
<feature type="binding site" evidence="7">
    <location>
        <position position="207"/>
    </location>
    <ligand>
        <name>Mg(2+)</name>
        <dbReference type="ChEBI" id="CHEBI:18420"/>
    </ligand>
</feature>
<evidence type="ECO:0000256" key="3">
    <source>
        <dbReference type="ARBA" id="ARBA00022679"/>
    </source>
</evidence>
<comment type="subcellular location">
    <subcellularLocation>
        <location evidence="1">Cell membrane</location>
        <topology evidence="1">Multi-pass membrane protein</topology>
    </subcellularLocation>
</comment>
<dbReference type="GO" id="GO:0071555">
    <property type="term" value="P:cell wall organization"/>
    <property type="evidence" value="ECO:0007669"/>
    <property type="project" value="TreeGrafter"/>
</dbReference>
<dbReference type="Pfam" id="PF00953">
    <property type="entry name" value="Glycos_transf_4"/>
    <property type="match status" value="1"/>
</dbReference>
<evidence type="ECO:0000256" key="5">
    <source>
        <dbReference type="ARBA" id="ARBA00022989"/>
    </source>
</evidence>
<evidence type="ECO:0000256" key="8">
    <source>
        <dbReference type="SAM" id="Phobius"/>
    </source>
</evidence>
<feature type="transmembrane region" description="Helical" evidence="8">
    <location>
        <begin position="69"/>
        <end position="88"/>
    </location>
</feature>
<evidence type="ECO:0000256" key="6">
    <source>
        <dbReference type="ARBA" id="ARBA00023136"/>
    </source>
</evidence>
<keyword evidence="4 8" id="KW-0812">Transmembrane</keyword>
<feature type="transmembrane region" description="Helical" evidence="8">
    <location>
        <begin position="284"/>
        <end position="305"/>
    </location>
</feature>
<protein>
    <submittedName>
        <fullName evidence="9">UDP-GlcNAc:undecaprenyl-phosphate GlcNAc-1-phosphate transferase</fullName>
    </submittedName>
</protein>
<name>A0A1T4JHM3_TREPO</name>
<dbReference type="CDD" id="cd06853">
    <property type="entry name" value="GT_WecA_like"/>
    <property type="match status" value="1"/>
</dbReference>
<feature type="transmembrane region" description="Helical" evidence="8">
    <location>
        <begin position="100"/>
        <end position="117"/>
    </location>
</feature>
<evidence type="ECO:0000313" key="9">
    <source>
        <dbReference type="EMBL" id="SJZ29664.1"/>
    </source>
</evidence>
<organism evidence="9 10">
    <name type="scientific">Treponema porcinum</name>
    <dbReference type="NCBI Taxonomy" id="261392"/>
    <lineage>
        <taxon>Bacteria</taxon>
        <taxon>Pseudomonadati</taxon>
        <taxon>Spirochaetota</taxon>
        <taxon>Spirochaetia</taxon>
        <taxon>Spirochaetales</taxon>
        <taxon>Treponemataceae</taxon>
        <taxon>Treponema</taxon>
    </lineage>
</organism>
<dbReference type="GO" id="GO:0046872">
    <property type="term" value="F:metal ion binding"/>
    <property type="evidence" value="ECO:0007669"/>
    <property type="project" value="UniProtKB-KW"/>
</dbReference>
<dbReference type="InterPro" id="IPR018480">
    <property type="entry name" value="PNAcMuramoyl-5peptid_Trfase_CS"/>
</dbReference>
<proteinExistence type="predicted"/>
<dbReference type="AlphaFoldDB" id="A0A1T4JHM3"/>
<evidence type="ECO:0000256" key="2">
    <source>
        <dbReference type="ARBA" id="ARBA00022475"/>
    </source>
</evidence>
<keyword evidence="6 8" id="KW-0472">Membrane</keyword>
<keyword evidence="7" id="KW-0479">Metal-binding</keyword>
<reference evidence="9 10" key="1">
    <citation type="submission" date="2017-02" db="EMBL/GenBank/DDBJ databases">
        <authorList>
            <person name="Peterson S.W."/>
        </authorList>
    </citation>
    <scope>NUCLEOTIDE SEQUENCE [LARGE SCALE GENOMIC DNA]</scope>
    <source>
        <strain evidence="9 10">ATCC BAA-908</strain>
    </source>
</reference>
<keyword evidence="2" id="KW-1003">Cell membrane</keyword>
<feature type="transmembrane region" description="Helical" evidence="8">
    <location>
        <begin position="234"/>
        <end position="253"/>
    </location>
</feature>
<feature type="transmembrane region" description="Helical" evidence="8">
    <location>
        <begin position="311"/>
        <end position="330"/>
    </location>
</feature>
<dbReference type="PROSITE" id="PS01348">
    <property type="entry name" value="MRAY_2"/>
    <property type="match status" value="1"/>
</dbReference>
<feature type="binding site" evidence="7">
    <location>
        <position position="146"/>
    </location>
    <ligand>
        <name>Mg(2+)</name>
        <dbReference type="ChEBI" id="CHEBI:18420"/>
    </ligand>
</feature>
<dbReference type="GO" id="GO:0009103">
    <property type="term" value="P:lipopolysaccharide biosynthetic process"/>
    <property type="evidence" value="ECO:0007669"/>
    <property type="project" value="TreeGrafter"/>
</dbReference>
<dbReference type="STRING" id="261392.SAMN02745149_00167"/>
<feature type="transmembrane region" description="Helical" evidence="8">
    <location>
        <begin position="179"/>
        <end position="198"/>
    </location>
</feature>
<evidence type="ECO:0000256" key="7">
    <source>
        <dbReference type="PIRSR" id="PIRSR600715-1"/>
    </source>
</evidence>
<keyword evidence="10" id="KW-1185">Reference proteome</keyword>
<dbReference type="GO" id="GO:0044038">
    <property type="term" value="P:cell wall macromolecule biosynthetic process"/>
    <property type="evidence" value="ECO:0007669"/>
    <property type="project" value="TreeGrafter"/>
</dbReference>
<dbReference type="EMBL" id="FUWG01000002">
    <property type="protein sequence ID" value="SJZ29664.1"/>
    <property type="molecule type" value="Genomic_DNA"/>
</dbReference>
<gene>
    <name evidence="9" type="ORF">SAMN02745149_00167</name>
</gene>
<evidence type="ECO:0000313" key="10">
    <source>
        <dbReference type="Proteomes" id="UP000190423"/>
    </source>
</evidence>
<dbReference type="Proteomes" id="UP000190423">
    <property type="component" value="Unassembled WGS sequence"/>
</dbReference>
<keyword evidence="3 9" id="KW-0808">Transferase</keyword>